<dbReference type="EMBL" id="JAAIUW010000011">
    <property type="protein sequence ID" value="KAF7808588.1"/>
    <property type="molecule type" value="Genomic_DNA"/>
</dbReference>
<comment type="caution">
    <text evidence="2">The sequence shown here is derived from an EMBL/GenBank/DDBJ whole genome shotgun (WGS) entry which is preliminary data.</text>
</comment>
<reference evidence="2" key="1">
    <citation type="submission" date="2020-09" db="EMBL/GenBank/DDBJ databases">
        <title>Genome-Enabled Discovery of Anthraquinone Biosynthesis in Senna tora.</title>
        <authorList>
            <person name="Kang S.-H."/>
            <person name="Pandey R.P."/>
            <person name="Lee C.-M."/>
            <person name="Sim J.-S."/>
            <person name="Jeong J.-T."/>
            <person name="Choi B.-S."/>
            <person name="Jung M."/>
            <person name="Ginzburg D."/>
            <person name="Zhao K."/>
            <person name="Won S.Y."/>
            <person name="Oh T.-J."/>
            <person name="Yu Y."/>
            <person name="Kim N.-H."/>
            <person name="Lee O.R."/>
            <person name="Lee T.-H."/>
            <person name="Bashyal P."/>
            <person name="Kim T.-S."/>
            <person name="Lee W.-H."/>
            <person name="Kawkins C."/>
            <person name="Kim C.-K."/>
            <person name="Kim J.S."/>
            <person name="Ahn B.O."/>
            <person name="Rhee S.Y."/>
            <person name="Sohng J.K."/>
        </authorList>
    </citation>
    <scope>NUCLEOTIDE SEQUENCE</scope>
    <source>
        <tissue evidence="2">Leaf</tissue>
    </source>
</reference>
<sequence>MKKTEHKDGDRTQAEDNGATEMRQSTNVFLERQWKDCVNLQQ</sequence>
<gene>
    <name evidence="2" type="ORF">G2W53_035331</name>
</gene>
<proteinExistence type="predicted"/>
<accession>A0A834SSN1</accession>
<evidence type="ECO:0000313" key="2">
    <source>
        <dbReference type="EMBL" id="KAF7808588.1"/>
    </source>
</evidence>
<feature type="region of interest" description="Disordered" evidence="1">
    <location>
        <begin position="1"/>
        <end position="27"/>
    </location>
</feature>
<feature type="compositionally biased region" description="Basic and acidic residues" evidence="1">
    <location>
        <begin position="1"/>
        <end position="14"/>
    </location>
</feature>
<name>A0A834SSN1_9FABA</name>
<dbReference type="Proteomes" id="UP000634136">
    <property type="component" value="Unassembled WGS sequence"/>
</dbReference>
<keyword evidence="3" id="KW-1185">Reference proteome</keyword>
<organism evidence="2 3">
    <name type="scientific">Senna tora</name>
    <dbReference type="NCBI Taxonomy" id="362788"/>
    <lineage>
        <taxon>Eukaryota</taxon>
        <taxon>Viridiplantae</taxon>
        <taxon>Streptophyta</taxon>
        <taxon>Embryophyta</taxon>
        <taxon>Tracheophyta</taxon>
        <taxon>Spermatophyta</taxon>
        <taxon>Magnoliopsida</taxon>
        <taxon>eudicotyledons</taxon>
        <taxon>Gunneridae</taxon>
        <taxon>Pentapetalae</taxon>
        <taxon>rosids</taxon>
        <taxon>fabids</taxon>
        <taxon>Fabales</taxon>
        <taxon>Fabaceae</taxon>
        <taxon>Caesalpinioideae</taxon>
        <taxon>Cassia clade</taxon>
        <taxon>Senna</taxon>
    </lineage>
</organism>
<evidence type="ECO:0000313" key="3">
    <source>
        <dbReference type="Proteomes" id="UP000634136"/>
    </source>
</evidence>
<dbReference type="AlphaFoldDB" id="A0A834SSN1"/>
<protein>
    <submittedName>
        <fullName evidence="2">Uncharacterized protein</fullName>
    </submittedName>
</protein>
<evidence type="ECO:0000256" key="1">
    <source>
        <dbReference type="SAM" id="MobiDB-lite"/>
    </source>
</evidence>